<dbReference type="GO" id="GO:0003677">
    <property type="term" value="F:DNA binding"/>
    <property type="evidence" value="ECO:0007669"/>
    <property type="project" value="UniProtKB-KW"/>
</dbReference>
<dbReference type="OrthoDB" id="145933at2"/>
<dbReference type="KEGG" id="moc:BB934_43925"/>
<comment type="similarity">
    <text evidence="2">Belongs to the transposase mutator family.</text>
</comment>
<dbReference type="GO" id="GO:0006313">
    <property type="term" value="P:DNA transposition"/>
    <property type="evidence" value="ECO:0007669"/>
    <property type="project" value="InterPro"/>
</dbReference>
<name>A0A1B2EYT6_9HYPH</name>
<evidence type="ECO:0000313" key="6">
    <source>
        <dbReference type="EMBL" id="ANY85149.1"/>
    </source>
</evidence>
<gene>
    <name evidence="6" type="ORF">BB934_43925</name>
</gene>
<dbReference type="Gene3D" id="3.40.50.300">
    <property type="entry name" value="P-loop containing nucleotide triphosphate hydrolases"/>
    <property type="match status" value="1"/>
</dbReference>
<geneLocation type="plasmid" evidence="6">
    <name>unnamed4</name>
</geneLocation>
<accession>A0A1B2EYT6</accession>
<keyword evidence="4" id="KW-0238">DNA-binding</keyword>
<dbReference type="AlphaFoldDB" id="A0A1B2EYT6"/>
<evidence type="ECO:0008006" key="7">
    <source>
        <dbReference type="Google" id="ProtNLM"/>
    </source>
</evidence>
<dbReference type="EMBL" id="CP016620">
    <property type="protein sequence ID" value="ANY85149.1"/>
    <property type="molecule type" value="Genomic_DNA"/>
</dbReference>
<evidence type="ECO:0000256" key="4">
    <source>
        <dbReference type="ARBA" id="ARBA00023125"/>
    </source>
</evidence>
<keyword evidence="3" id="KW-0815">Transposition</keyword>
<evidence type="ECO:0000256" key="3">
    <source>
        <dbReference type="ARBA" id="ARBA00022578"/>
    </source>
</evidence>
<dbReference type="InterPro" id="IPR027417">
    <property type="entry name" value="P-loop_NTPase"/>
</dbReference>
<sequence length="587" mass="62303">MSLEVLDAARVARAKRAYTIRRVAPDAMKTLIVGPSVVPASGDLVLVRIDEIGKQRRIELTDGRRAHLFSGDEAIVCFGNRYAPDQYEGVIGEDLSSCDLVAAGGIASCEITRNERMIPSTRITPLGLIGDAQGKRLNLRNFAVDGSGSAPSIPVVLSLGTSMNAGKTFTSTSLVRGLKAAGYQVAAIKATGTGAGNDLWIVRDAGADVVLDFTDGGLASTYLIPLDDIVAATKRLIGSAAKAGCDIAVVEVADGLQHLETADVIQAKGLWESCVGVVFAAYDSMGAKCGVDTLRAAGHRVLAVSGRLTQSPLMMREAARSTGLPVYTPWEIQDGALTSAIMGTKVADEINGQRCRVEIWRDHDGAMLGAGAAKAHAGERLTAPPAARDSTAGGIRELLKMVADKVMAEEVSLACGAGTRKRCTGRINHRSGYRTHTWKTDLGRIDVRVPRIRKGGYHPAFLHQERIPAKELVSLIARATASDATPCDLEQLLARMGTSGTSPQAIADWSLEVKQQAHRLGLDLASIGTIDSALRGEPSAEQRRKSIRDEYGVVAGYGDDHAEMDPFVRVETMPMRPARSVSGFGGK</sequence>
<proteinExistence type="inferred from homology"/>
<evidence type="ECO:0000256" key="2">
    <source>
        <dbReference type="ARBA" id="ARBA00010961"/>
    </source>
</evidence>
<dbReference type="PANTHER" id="PTHR33217:SF7">
    <property type="entry name" value="TRANSPOSASE FOR INSERTION SEQUENCE ELEMENT IS1081"/>
    <property type="match status" value="1"/>
</dbReference>
<dbReference type="PANTHER" id="PTHR33217">
    <property type="entry name" value="TRANSPOSASE FOR INSERTION SEQUENCE ELEMENT IS1081"/>
    <property type="match status" value="1"/>
</dbReference>
<dbReference type="GO" id="GO:0004803">
    <property type="term" value="F:transposase activity"/>
    <property type="evidence" value="ECO:0007669"/>
    <property type="project" value="InterPro"/>
</dbReference>
<protein>
    <recommendedName>
        <fullName evidence="7">Mutator family transposase</fullName>
    </recommendedName>
</protein>
<dbReference type="InterPro" id="IPR001207">
    <property type="entry name" value="Transposase_mutator"/>
</dbReference>
<evidence type="ECO:0000256" key="1">
    <source>
        <dbReference type="ARBA" id="ARBA00002190"/>
    </source>
</evidence>
<organism evidence="6">
    <name type="scientific">Microvirga ossetica</name>
    <dbReference type="NCBI Taxonomy" id="1882682"/>
    <lineage>
        <taxon>Bacteria</taxon>
        <taxon>Pseudomonadati</taxon>
        <taxon>Pseudomonadota</taxon>
        <taxon>Alphaproteobacteria</taxon>
        <taxon>Hyphomicrobiales</taxon>
        <taxon>Methylobacteriaceae</taxon>
        <taxon>Microvirga</taxon>
    </lineage>
</organism>
<dbReference type="SUPFAM" id="SSF52540">
    <property type="entry name" value="P-loop containing nucleoside triphosphate hydrolases"/>
    <property type="match status" value="1"/>
</dbReference>
<comment type="function">
    <text evidence="1">Required for the transposition of the insertion element.</text>
</comment>
<dbReference type="Pfam" id="PF00872">
    <property type="entry name" value="Transposase_mut"/>
    <property type="match status" value="1"/>
</dbReference>
<reference evidence="6" key="1">
    <citation type="submission" date="2016-07" db="EMBL/GenBank/DDBJ databases">
        <title>Microvirga ossetica sp. nov. a new species of rhizobia isolated from root nodules of the legume species Vicia alpestris Steven originated from North Ossetia region in the Caucasus.</title>
        <authorList>
            <person name="Safronova V.I."/>
            <person name="Kuznetsova I.G."/>
            <person name="Sazanova A.L."/>
            <person name="Belimov A."/>
            <person name="Andronov E."/>
            <person name="Osledkin Y.S."/>
            <person name="Onishchuk O.P."/>
            <person name="Kurchak O.N."/>
            <person name="Shaposhnikov A.I."/>
            <person name="Willems A."/>
            <person name="Tikhonovich I.A."/>
        </authorList>
    </citation>
    <scope>NUCLEOTIDE SEQUENCE [LARGE SCALE GENOMIC DNA]</scope>
    <source>
        <strain evidence="6">V5/3M</strain>
        <plasmid evidence="6">unnamed4</plasmid>
    </source>
</reference>
<keyword evidence="5" id="KW-0233">DNA recombination</keyword>
<dbReference type="RefSeq" id="WP_099515943.1">
    <property type="nucleotide sequence ID" value="NZ_CP016620.1"/>
</dbReference>
<evidence type="ECO:0000256" key="5">
    <source>
        <dbReference type="ARBA" id="ARBA00023172"/>
    </source>
</evidence>
<keyword evidence="6" id="KW-0614">Plasmid</keyword>